<evidence type="ECO:0000313" key="2">
    <source>
        <dbReference type="Proteomes" id="UP000554520"/>
    </source>
</evidence>
<dbReference type="AlphaFoldDB" id="A0A839ULH1"/>
<reference evidence="1 2" key="1">
    <citation type="submission" date="2020-08" db="EMBL/GenBank/DDBJ databases">
        <title>Genomic Encyclopedia of Type Strains, Phase III (KMG-III): the genomes of soil and plant-associated and newly described type strains.</title>
        <authorList>
            <person name="Whitman W."/>
        </authorList>
    </citation>
    <scope>NUCLEOTIDE SEQUENCE [LARGE SCALE GENOMIC DNA]</scope>
    <source>
        <strain evidence="1 2">CECT 7015</strain>
    </source>
</reference>
<dbReference type="EMBL" id="JACHXN010000031">
    <property type="protein sequence ID" value="MBB3149359.1"/>
    <property type="molecule type" value="Genomic_DNA"/>
</dbReference>
<name>A0A839ULH1_9HYPH</name>
<gene>
    <name evidence="1" type="ORF">FHS21_005812</name>
</gene>
<protein>
    <submittedName>
        <fullName evidence="1">Uncharacterized protein</fullName>
    </submittedName>
</protein>
<organism evidence="1 2">
    <name type="scientific">Phyllobacterium trifolii</name>
    <dbReference type="NCBI Taxonomy" id="300193"/>
    <lineage>
        <taxon>Bacteria</taxon>
        <taxon>Pseudomonadati</taxon>
        <taxon>Pseudomonadota</taxon>
        <taxon>Alphaproteobacteria</taxon>
        <taxon>Hyphomicrobiales</taxon>
        <taxon>Phyllobacteriaceae</taxon>
        <taxon>Phyllobacterium</taxon>
    </lineage>
</organism>
<sequence length="124" mass="13725">MIADHQKTTDEVKQINSNWTSQSDTADIHVGLVKANAGKVERSAGNDFNEQYHSGRCRRTRMLLISSNALETAEKTVNLMLGRQNAAGPGIPLIHERLILGLQPLHKSRSPQSFAVDNCYDLVL</sequence>
<proteinExistence type="predicted"/>
<dbReference type="Proteomes" id="UP000554520">
    <property type="component" value="Unassembled WGS sequence"/>
</dbReference>
<comment type="caution">
    <text evidence="1">The sequence shown here is derived from an EMBL/GenBank/DDBJ whole genome shotgun (WGS) entry which is preliminary data.</text>
</comment>
<keyword evidence="2" id="KW-1185">Reference proteome</keyword>
<accession>A0A839ULH1</accession>
<evidence type="ECO:0000313" key="1">
    <source>
        <dbReference type="EMBL" id="MBB3149359.1"/>
    </source>
</evidence>